<sequence length="47" mass="5219">MEAIVAVTMEAVTMEAVVVTMANLINKKAFITTRSLDALSFGYKYYI</sequence>
<gene>
    <name evidence="1" type="ORF">KGMB02408_42420</name>
</gene>
<accession>A0A401M0P5</accession>
<organism evidence="1 2">
    <name type="scientific">Bacteroides faecalis</name>
    <dbReference type="NCBI Taxonomy" id="2447885"/>
    <lineage>
        <taxon>Bacteria</taxon>
        <taxon>Pseudomonadati</taxon>
        <taxon>Bacteroidota</taxon>
        <taxon>Bacteroidia</taxon>
        <taxon>Bacteroidales</taxon>
        <taxon>Bacteroidaceae</taxon>
        <taxon>Bacteroides</taxon>
    </lineage>
</organism>
<reference evidence="1 2" key="1">
    <citation type="submission" date="2018-10" db="EMBL/GenBank/DDBJ databases">
        <title>Draft Genome Sequence of Bacteroides sp. KCTC 15687.</title>
        <authorList>
            <person name="Yu S.Y."/>
            <person name="Kim J.S."/>
            <person name="Oh B.S."/>
            <person name="Park S.H."/>
            <person name="Kang S.W."/>
            <person name="Park J.E."/>
            <person name="Choi S.H."/>
            <person name="Han K.I."/>
            <person name="Lee K.C."/>
            <person name="Eom M.K."/>
            <person name="Suh M.K."/>
            <person name="Lee D.H."/>
            <person name="Yoon H."/>
            <person name="Kim B."/>
            <person name="Yang S.J."/>
            <person name="Lee J.S."/>
            <person name="Lee J.H."/>
        </authorList>
    </citation>
    <scope>NUCLEOTIDE SEQUENCE [LARGE SCALE GENOMIC DNA]</scope>
    <source>
        <strain evidence="1 2">KCTC 15687</strain>
    </source>
</reference>
<dbReference type="AlphaFoldDB" id="A0A401M0P5"/>
<keyword evidence="2" id="KW-1185">Reference proteome</keyword>
<dbReference type="Proteomes" id="UP000288079">
    <property type="component" value="Unassembled WGS sequence"/>
</dbReference>
<dbReference type="RefSeq" id="WP_160119437.1">
    <property type="nucleotide sequence ID" value="NZ_BHWB01000023.1"/>
</dbReference>
<protein>
    <submittedName>
        <fullName evidence="1">Uncharacterized protein</fullName>
    </submittedName>
</protein>
<evidence type="ECO:0000313" key="2">
    <source>
        <dbReference type="Proteomes" id="UP000288079"/>
    </source>
</evidence>
<evidence type="ECO:0000313" key="1">
    <source>
        <dbReference type="EMBL" id="GCB37297.1"/>
    </source>
</evidence>
<comment type="caution">
    <text evidence="1">The sequence shown here is derived from an EMBL/GenBank/DDBJ whole genome shotgun (WGS) entry which is preliminary data.</text>
</comment>
<proteinExistence type="predicted"/>
<dbReference type="EMBL" id="BHWB01000023">
    <property type="protein sequence ID" value="GCB37297.1"/>
    <property type="molecule type" value="Genomic_DNA"/>
</dbReference>
<name>A0A401M0P5_9BACE</name>